<accession>A0ACB8SMD6</accession>
<name>A0ACB8SMD6_9AGAM</name>
<reference evidence="1" key="2">
    <citation type="journal article" date="2022" name="New Phytol.">
        <title>Evolutionary transition to the ectomycorrhizal habit in the genomes of a hyperdiverse lineage of mushroom-forming fungi.</title>
        <authorList>
            <person name="Looney B."/>
            <person name="Miyauchi S."/>
            <person name="Morin E."/>
            <person name="Drula E."/>
            <person name="Courty P.E."/>
            <person name="Kohler A."/>
            <person name="Kuo A."/>
            <person name="LaButti K."/>
            <person name="Pangilinan J."/>
            <person name="Lipzen A."/>
            <person name="Riley R."/>
            <person name="Andreopoulos W."/>
            <person name="He G."/>
            <person name="Johnson J."/>
            <person name="Nolan M."/>
            <person name="Tritt A."/>
            <person name="Barry K.W."/>
            <person name="Grigoriev I.V."/>
            <person name="Nagy L.G."/>
            <person name="Hibbett D."/>
            <person name="Henrissat B."/>
            <person name="Matheny P.B."/>
            <person name="Labbe J."/>
            <person name="Martin F.M."/>
        </authorList>
    </citation>
    <scope>NUCLEOTIDE SEQUENCE</scope>
    <source>
        <strain evidence="1">HHB10654</strain>
    </source>
</reference>
<dbReference type="EMBL" id="MU277256">
    <property type="protein sequence ID" value="KAI0056871.1"/>
    <property type="molecule type" value="Genomic_DNA"/>
</dbReference>
<proteinExistence type="predicted"/>
<evidence type="ECO:0000313" key="2">
    <source>
        <dbReference type="Proteomes" id="UP000814140"/>
    </source>
</evidence>
<dbReference type="Proteomes" id="UP000814140">
    <property type="component" value="Unassembled WGS sequence"/>
</dbReference>
<gene>
    <name evidence="1" type="ORF">BV25DRAFT_1813308</name>
</gene>
<evidence type="ECO:0000313" key="1">
    <source>
        <dbReference type="EMBL" id="KAI0056871.1"/>
    </source>
</evidence>
<feature type="non-terminal residue" evidence="1">
    <location>
        <position position="1"/>
    </location>
</feature>
<keyword evidence="2" id="KW-1185">Reference proteome</keyword>
<reference evidence="1" key="1">
    <citation type="submission" date="2021-03" db="EMBL/GenBank/DDBJ databases">
        <authorList>
            <consortium name="DOE Joint Genome Institute"/>
            <person name="Ahrendt S."/>
            <person name="Looney B.P."/>
            <person name="Miyauchi S."/>
            <person name="Morin E."/>
            <person name="Drula E."/>
            <person name="Courty P.E."/>
            <person name="Chicoki N."/>
            <person name="Fauchery L."/>
            <person name="Kohler A."/>
            <person name="Kuo A."/>
            <person name="Labutti K."/>
            <person name="Pangilinan J."/>
            <person name="Lipzen A."/>
            <person name="Riley R."/>
            <person name="Andreopoulos W."/>
            <person name="He G."/>
            <person name="Johnson J."/>
            <person name="Barry K.W."/>
            <person name="Grigoriev I.V."/>
            <person name="Nagy L."/>
            <person name="Hibbett D."/>
            <person name="Henrissat B."/>
            <person name="Matheny P.B."/>
            <person name="Labbe J."/>
            <person name="Martin F."/>
        </authorList>
    </citation>
    <scope>NUCLEOTIDE SEQUENCE</scope>
    <source>
        <strain evidence="1">HHB10654</strain>
    </source>
</reference>
<organism evidence="1 2">
    <name type="scientific">Artomyces pyxidatus</name>
    <dbReference type="NCBI Taxonomy" id="48021"/>
    <lineage>
        <taxon>Eukaryota</taxon>
        <taxon>Fungi</taxon>
        <taxon>Dikarya</taxon>
        <taxon>Basidiomycota</taxon>
        <taxon>Agaricomycotina</taxon>
        <taxon>Agaricomycetes</taxon>
        <taxon>Russulales</taxon>
        <taxon>Auriscalpiaceae</taxon>
        <taxon>Artomyces</taxon>
    </lineage>
</organism>
<sequence>DIFNYAVSVPYCKVRQSEEVLLAWEMNGEPLPKIHGYLLRLVVAGYIGARSCFQVCGVMIRRST</sequence>
<comment type="caution">
    <text evidence="1">The sequence shown here is derived from an EMBL/GenBank/DDBJ whole genome shotgun (WGS) entry which is preliminary data.</text>
</comment>
<protein>
    <submittedName>
        <fullName evidence="1">Uncharacterized protein</fullName>
    </submittedName>
</protein>